<dbReference type="EMBL" id="MU277212">
    <property type="protein sequence ID" value="KAI0061484.1"/>
    <property type="molecule type" value="Genomic_DNA"/>
</dbReference>
<dbReference type="Proteomes" id="UP000814140">
    <property type="component" value="Unassembled WGS sequence"/>
</dbReference>
<reference evidence="1" key="2">
    <citation type="journal article" date="2022" name="New Phytol.">
        <title>Evolutionary transition to the ectomycorrhizal habit in the genomes of a hyperdiverse lineage of mushroom-forming fungi.</title>
        <authorList>
            <person name="Looney B."/>
            <person name="Miyauchi S."/>
            <person name="Morin E."/>
            <person name="Drula E."/>
            <person name="Courty P.E."/>
            <person name="Kohler A."/>
            <person name="Kuo A."/>
            <person name="LaButti K."/>
            <person name="Pangilinan J."/>
            <person name="Lipzen A."/>
            <person name="Riley R."/>
            <person name="Andreopoulos W."/>
            <person name="He G."/>
            <person name="Johnson J."/>
            <person name="Nolan M."/>
            <person name="Tritt A."/>
            <person name="Barry K.W."/>
            <person name="Grigoriev I.V."/>
            <person name="Nagy L.G."/>
            <person name="Hibbett D."/>
            <person name="Henrissat B."/>
            <person name="Matheny P.B."/>
            <person name="Labbe J."/>
            <person name="Martin F.M."/>
        </authorList>
    </citation>
    <scope>NUCLEOTIDE SEQUENCE</scope>
    <source>
        <strain evidence="1">HHB10654</strain>
    </source>
</reference>
<proteinExistence type="predicted"/>
<accession>A0ACB8SYL0</accession>
<comment type="caution">
    <text evidence="1">The sequence shown here is derived from an EMBL/GenBank/DDBJ whole genome shotgun (WGS) entry which is preliminary data.</text>
</comment>
<reference evidence="1" key="1">
    <citation type="submission" date="2021-03" db="EMBL/GenBank/DDBJ databases">
        <authorList>
            <consortium name="DOE Joint Genome Institute"/>
            <person name="Ahrendt S."/>
            <person name="Looney B.P."/>
            <person name="Miyauchi S."/>
            <person name="Morin E."/>
            <person name="Drula E."/>
            <person name="Courty P.E."/>
            <person name="Chicoki N."/>
            <person name="Fauchery L."/>
            <person name="Kohler A."/>
            <person name="Kuo A."/>
            <person name="Labutti K."/>
            <person name="Pangilinan J."/>
            <person name="Lipzen A."/>
            <person name="Riley R."/>
            <person name="Andreopoulos W."/>
            <person name="He G."/>
            <person name="Johnson J."/>
            <person name="Barry K.W."/>
            <person name="Grigoriev I.V."/>
            <person name="Nagy L."/>
            <person name="Hibbett D."/>
            <person name="Henrissat B."/>
            <person name="Matheny P.B."/>
            <person name="Labbe J."/>
            <person name="Martin F."/>
        </authorList>
    </citation>
    <scope>NUCLEOTIDE SEQUENCE</scope>
    <source>
        <strain evidence="1">HHB10654</strain>
    </source>
</reference>
<protein>
    <submittedName>
        <fullName evidence="1">Uncharacterized protein</fullName>
    </submittedName>
</protein>
<sequence length="77" mass="8165">MVQGKTKGLQQKSPNSRAAKKAAANPKKGRREIAPKKAVLVKQASVHKALSAKINKSVEQQMVNAASSGKLTIMKGL</sequence>
<organism evidence="1 2">
    <name type="scientific">Artomyces pyxidatus</name>
    <dbReference type="NCBI Taxonomy" id="48021"/>
    <lineage>
        <taxon>Eukaryota</taxon>
        <taxon>Fungi</taxon>
        <taxon>Dikarya</taxon>
        <taxon>Basidiomycota</taxon>
        <taxon>Agaricomycotina</taxon>
        <taxon>Agaricomycetes</taxon>
        <taxon>Russulales</taxon>
        <taxon>Auriscalpiaceae</taxon>
        <taxon>Artomyces</taxon>
    </lineage>
</organism>
<evidence type="ECO:0000313" key="1">
    <source>
        <dbReference type="EMBL" id="KAI0061484.1"/>
    </source>
</evidence>
<feature type="non-terminal residue" evidence="1">
    <location>
        <position position="77"/>
    </location>
</feature>
<gene>
    <name evidence="1" type="ORF">BV25DRAFT_1771173</name>
</gene>
<name>A0ACB8SYL0_9AGAM</name>
<keyword evidence="2" id="KW-1185">Reference proteome</keyword>
<evidence type="ECO:0000313" key="2">
    <source>
        <dbReference type="Proteomes" id="UP000814140"/>
    </source>
</evidence>